<dbReference type="AlphaFoldDB" id="A0A6L2KSF6"/>
<name>A0A6L2KSF6_TANCI</name>
<dbReference type="Gene3D" id="3.10.10.10">
    <property type="entry name" value="HIV Type 1 Reverse Transcriptase, subunit A, domain 1"/>
    <property type="match status" value="1"/>
</dbReference>
<dbReference type="InterPro" id="IPR043502">
    <property type="entry name" value="DNA/RNA_pol_sf"/>
</dbReference>
<organism evidence="1">
    <name type="scientific">Tanacetum cinerariifolium</name>
    <name type="common">Dalmatian daisy</name>
    <name type="synonym">Chrysanthemum cinerariifolium</name>
    <dbReference type="NCBI Taxonomy" id="118510"/>
    <lineage>
        <taxon>Eukaryota</taxon>
        <taxon>Viridiplantae</taxon>
        <taxon>Streptophyta</taxon>
        <taxon>Embryophyta</taxon>
        <taxon>Tracheophyta</taxon>
        <taxon>Spermatophyta</taxon>
        <taxon>Magnoliopsida</taxon>
        <taxon>eudicotyledons</taxon>
        <taxon>Gunneridae</taxon>
        <taxon>Pentapetalae</taxon>
        <taxon>asterids</taxon>
        <taxon>campanulids</taxon>
        <taxon>Asterales</taxon>
        <taxon>Asteraceae</taxon>
        <taxon>Asteroideae</taxon>
        <taxon>Anthemideae</taxon>
        <taxon>Anthemidinae</taxon>
        <taxon>Tanacetum</taxon>
    </lineage>
</organism>
<sequence length="285" mass="32580">MAMESVNFPKPPPLIETPEKQNLNKFRDYHGDRGQRIGNQGRNGVKVINIIREKGNRKRPFKEGRSGLMNELTFSKPQYQHPVKAQKVRDSDDSFFKETYHPLGIMDLRVTMGNEGRSKTVLIEFAIIKCCSPYNVIIERAVMRSLKAVGSTIHSMIKLPTNQGIVTMKTSREALRECKHMERIQGPWKEQTTIGEHFMGKHGGIRMDRIRKNNCSTIRHGASIEDEGLIKTVQHPERVTNAIPIKLANGTWKVKMDYSNLNKVYPKDVYPFPEEGKELASLMGY</sequence>
<evidence type="ECO:0000313" key="1">
    <source>
        <dbReference type="EMBL" id="GEU51502.1"/>
    </source>
</evidence>
<protein>
    <recommendedName>
        <fullName evidence="2">Reverse transcriptase domain-containing protein</fullName>
    </recommendedName>
</protein>
<evidence type="ECO:0008006" key="2">
    <source>
        <dbReference type="Google" id="ProtNLM"/>
    </source>
</evidence>
<accession>A0A6L2KSF6</accession>
<dbReference type="SUPFAM" id="SSF56672">
    <property type="entry name" value="DNA/RNA polymerases"/>
    <property type="match status" value="1"/>
</dbReference>
<reference evidence="1" key="1">
    <citation type="journal article" date="2019" name="Sci. Rep.">
        <title>Draft genome of Tanacetum cinerariifolium, the natural source of mosquito coil.</title>
        <authorList>
            <person name="Yamashiro T."/>
            <person name="Shiraishi A."/>
            <person name="Satake H."/>
            <person name="Nakayama K."/>
        </authorList>
    </citation>
    <scope>NUCLEOTIDE SEQUENCE</scope>
</reference>
<comment type="caution">
    <text evidence="1">The sequence shown here is derived from an EMBL/GenBank/DDBJ whole genome shotgun (WGS) entry which is preliminary data.</text>
</comment>
<gene>
    <name evidence="1" type="ORF">Tci_023480</name>
</gene>
<dbReference type="EMBL" id="BKCJ010002877">
    <property type="protein sequence ID" value="GEU51502.1"/>
    <property type="molecule type" value="Genomic_DNA"/>
</dbReference>
<proteinExistence type="predicted"/>